<evidence type="ECO:0000256" key="1">
    <source>
        <dbReference type="SAM" id="Phobius"/>
    </source>
</evidence>
<evidence type="ECO:0000256" key="2">
    <source>
        <dbReference type="SAM" id="SignalP"/>
    </source>
</evidence>
<feature type="signal peptide" evidence="2">
    <location>
        <begin position="1"/>
        <end position="22"/>
    </location>
</feature>
<dbReference type="Proteomes" id="UP000230084">
    <property type="component" value="Unassembled WGS sequence"/>
</dbReference>
<name>A0A2H0RLP0_9BACT</name>
<evidence type="ECO:0000313" key="4">
    <source>
        <dbReference type="Proteomes" id="UP000230084"/>
    </source>
</evidence>
<evidence type="ECO:0008006" key="5">
    <source>
        <dbReference type="Google" id="ProtNLM"/>
    </source>
</evidence>
<comment type="caution">
    <text evidence="3">The sequence shown here is derived from an EMBL/GenBank/DDBJ whole genome shotgun (WGS) entry which is preliminary data.</text>
</comment>
<feature type="transmembrane region" description="Helical" evidence="1">
    <location>
        <begin position="80"/>
        <end position="102"/>
    </location>
</feature>
<keyword evidence="2" id="KW-0732">Signal</keyword>
<dbReference type="Pfam" id="PF18895">
    <property type="entry name" value="T4SS_pilin"/>
    <property type="match status" value="1"/>
</dbReference>
<feature type="chain" id="PRO_5013850051" description="Conjugal transfer protein TrbC" evidence="2">
    <location>
        <begin position="23"/>
        <end position="111"/>
    </location>
</feature>
<proteinExistence type="predicted"/>
<gene>
    <name evidence="3" type="ORF">COV06_03305</name>
</gene>
<feature type="transmembrane region" description="Helical" evidence="1">
    <location>
        <begin position="38"/>
        <end position="68"/>
    </location>
</feature>
<reference evidence="3 4" key="1">
    <citation type="submission" date="2017-09" db="EMBL/GenBank/DDBJ databases">
        <title>Depth-based differentiation of microbial function through sediment-hosted aquifers and enrichment of novel symbionts in the deep terrestrial subsurface.</title>
        <authorList>
            <person name="Probst A.J."/>
            <person name="Ladd B."/>
            <person name="Jarett J.K."/>
            <person name="Geller-Mcgrath D.E."/>
            <person name="Sieber C.M."/>
            <person name="Emerson J.B."/>
            <person name="Anantharaman K."/>
            <person name="Thomas B.C."/>
            <person name="Malmstrom R."/>
            <person name="Stieglmeier M."/>
            <person name="Klingl A."/>
            <person name="Woyke T."/>
            <person name="Ryan C.M."/>
            <person name="Banfield J.F."/>
        </authorList>
    </citation>
    <scope>NUCLEOTIDE SEQUENCE [LARGE SCALE GENOMIC DNA]</scope>
    <source>
        <strain evidence="3">CG10_big_fil_rev_8_21_14_0_10_50_16</strain>
    </source>
</reference>
<sequence>MKRLYYLFLSLGLSLLPQAAFASQLYNPLGSRSIPQLIGFVIQAVLGITGSLALAMVIWGGFLWLTAGGKPDRITKGRDTLIWAVIGLAVIFAANILATFVINTLGGATAA</sequence>
<keyword evidence="1" id="KW-1133">Transmembrane helix</keyword>
<dbReference type="InterPro" id="IPR043993">
    <property type="entry name" value="T4SS_pilin"/>
</dbReference>
<keyword evidence="1" id="KW-0812">Transmembrane</keyword>
<keyword evidence="1" id="KW-0472">Membrane</keyword>
<accession>A0A2H0RLP0</accession>
<dbReference type="EMBL" id="PCYM01000006">
    <property type="protein sequence ID" value="PIR47459.1"/>
    <property type="molecule type" value="Genomic_DNA"/>
</dbReference>
<protein>
    <recommendedName>
        <fullName evidence="5">Conjugal transfer protein TrbC</fullName>
    </recommendedName>
</protein>
<organism evidence="3 4">
    <name type="scientific">Candidatus Uhrbacteria bacterium CG10_big_fil_rev_8_21_14_0_10_50_16</name>
    <dbReference type="NCBI Taxonomy" id="1975039"/>
    <lineage>
        <taxon>Bacteria</taxon>
        <taxon>Candidatus Uhriibacteriota</taxon>
    </lineage>
</organism>
<dbReference type="AlphaFoldDB" id="A0A2H0RLP0"/>
<evidence type="ECO:0000313" key="3">
    <source>
        <dbReference type="EMBL" id="PIR47459.1"/>
    </source>
</evidence>